<proteinExistence type="predicted"/>
<dbReference type="InterPro" id="IPR036962">
    <property type="entry name" value="Glyco_hydro_3_N_sf"/>
</dbReference>
<evidence type="ECO:0000313" key="4">
    <source>
        <dbReference type="Proteomes" id="UP000319143"/>
    </source>
</evidence>
<feature type="signal peptide" evidence="2">
    <location>
        <begin position="1"/>
        <end position="19"/>
    </location>
</feature>
<protein>
    <submittedName>
        <fullName evidence="3">Uncharacterized protein</fullName>
    </submittedName>
</protein>
<dbReference type="InterPro" id="IPR017853">
    <property type="entry name" value="GH"/>
</dbReference>
<keyword evidence="2" id="KW-0732">Signal</keyword>
<comment type="caution">
    <text evidence="3">The sequence shown here is derived from an EMBL/GenBank/DDBJ whole genome shotgun (WGS) entry which is preliminary data.</text>
</comment>
<dbReference type="GO" id="GO:0004553">
    <property type="term" value="F:hydrolase activity, hydrolyzing O-glycosyl compounds"/>
    <property type="evidence" value="ECO:0007669"/>
    <property type="project" value="InterPro"/>
</dbReference>
<name>A0A5C6DGF8_9BACT</name>
<dbReference type="EMBL" id="SJPV01000006">
    <property type="protein sequence ID" value="TWU35890.1"/>
    <property type="molecule type" value="Genomic_DNA"/>
</dbReference>
<feature type="chain" id="PRO_5023074026" evidence="2">
    <location>
        <begin position="20"/>
        <end position="114"/>
    </location>
</feature>
<reference evidence="3 4" key="1">
    <citation type="submission" date="2019-02" db="EMBL/GenBank/DDBJ databases">
        <title>Deep-cultivation of Planctomycetes and their phenomic and genomic characterization uncovers novel biology.</title>
        <authorList>
            <person name="Wiegand S."/>
            <person name="Jogler M."/>
            <person name="Boedeker C."/>
            <person name="Pinto D."/>
            <person name="Vollmers J."/>
            <person name="Rivas-Marin E."/>
            <person name="Kohn T."/>
            <person name="Peeters S.H."/>
            <person name="Heuer A."/>
            <person name="Rast P."/>
            <person name="Oberbeckmann S."/>
            <person name="Bunk B."/>
            <person name="Jeske O."/>
            <person name="Meyerdierks A."/>
            <person name="Storesund J.E."/>
            <person name="Kallscheuer N."/>
            <person name="Luecker S."/>
            <person name="Lage O.M."/>
            <person name="Pohl T."/>
            <person name="Merkel B.J."/>
            <person name="Hornburger P."/>
            <person name="Mueller R.-W."/>
            <person name="Bruemmer F."/>
            <person name="Labrenz M."/>
            <person name="Spormann A.M."/>
            <person name="Op Den Camp H."/>
            <person name="Overmann J."/>
            <person name="Amann R."/>
            <person name="Jetten M.S.M."/>
            <person name="Mascher T."/>
            <person name="Medema M.H."/>
            <person name="Devos D.P."/>
            <person name="Kaster A.-K."/>
            <person name="Ovreas L."/>
            <person name="Rohde M."/>
            <person name="Galperin M.Y."/>
            <person name="Jogler C."/>
        </authorList>
    </citation>
    <scope>NUCLEOTIDE SEQUENCE [LARGE SCALE GENOMIC DNA]</scope>
    <source>
        <strain evidence="3 4">Poly41</strain>
    </source>
</reference>
<evidence type="ECO:0000256" key="1">
    <source>
        <dbReference type="ARBA" id="ARBA00022801"/>
    </source>
</evidence>
<evidence type="ECO:0000256" key="2">
    <source>
        <dbReference type="SAM" id="SignalP"/>
    </source>
</evidence>
<gene>
    <name evidence="3" type="ORF">Poly41_36410</name>
</gene>
<keyword evidence="4" id="KW-1185">Reference proteome</keyword>
<dbReference type="SUPFAM" id="SSF51445">
    <property type="entry name" value="(Trans)glycosidases"/>
    <property type="match status" value="1"/>
</dbReference>
<dbReference type="AlphaFoldDB" id="A0A5C6DGF8"/>
<dbReference type="RefSeq" id="WP_146527968.1">
    <property type="nucleotide sequence ID" value="NZ_SJPV01000006.1"/>
</dbReference>
<dbReference type="Proteomes" id="UP000319143">
    <property type="component" value="Unassembled WGS sequence"/>
</dbReference>
<keyword evidence="1" id="KW-0378">Hydrolase</keyword>
<evidence type="ECO:0000313" key="3">
    <source>
        <dbReference type="EMBL" id="TWU35890.1"/>
    </source>
</evidence>
<dbReference type="GO" id="GO:0005975">
    <property type="term" value="P:carbohydrate metabolic process"/>
    <property type="evidence" value="ECO:0007669"/>
    <property type="project" value="InterPro"/>
</dbReference>
<dbReference type="Gene3D" id="3.20.20.300">
    <property type="entry name" value="Glycoside hydrolase, family 3, N-terminal domain"/>
    <property type="match status" value="1"/>
</dbReference>
<sequence length="114" mass="12558" precursor="true">MKRILFVFLSFLSVANLFSQDYPFQDTSLTDDARLENLVSLLTLEEKIDCLSTQPFVPRLGINHPVRIIIEGLHGVALSGPANWARTGKGASPTTTFPQAIGLAQRMPSVRGFK</sequence>
<dbReference type="OrthoDB" id="9805821at2"/>
<organism evidence="3 4">
    <name type="scientific">Novipirellula artificiosorum</name>
    <dbReference type="NCBI Taxonomy" id="2528016"/>
    <lineage>
        <taxon>Bacteria</taxon>
        <taxon>Pseudomonadati</taxon>
        <taxon>Planctomycetota</taxon>
        <taxon>Planctomycetia</taxon>
        <taxon>Pirellulales</taxon>
        <taxon>Pirellulaceae</taxon>
        <taxon>Novipirellula</taxon>
    </lineage>
</organism>
<accession>A0A5C6DGF8</accession>